<organism evidence="2">
    <name type="scientific">Rhizophora mucronata</name>
    <name type="common">Asiatic mangrove</name>
    <dbReference type="NCBI Taxonomy" id="61149"/>
    <lineage>
        <taxon>Eukaryota</taxon>
        <taxon>Viridiplantae</taxon>
        <taxon>Streptophyta</taxon>
        <taxon>Embryophyta</taxon>
        <taxon>Tracheophyta</taxon>
        <taxon>Spermatophyta</taxon>
        <taxon>Magnoliopsida</taxon>
        <taxon>eudicotyledons</taxon>
        <taxon>Gunneridae</taxon>
        <taxon>Pentapetalae</taxon>
        <taxon>rosids</taxon>
        <taxon>fabids</taxon>
        <taxon>Malpighiales</taxon>
        <taxon>Rhizophoraceae</taxon>
        <taxon>Rhizophora</taxon>
    </lineage>
</organism>
<keyword evidence="1" id="KW-1133">Transmembrane helix</keyword>
<evidence type="ECO:0000313" key="2">
    <source>
        <dbReference type="EMBL" id="MBX43147.1"/>
    </source>
</evidence>
<keyword evidence="1" id="KW-0812">Transmembrane</keyword>
<proteinExistence type="predicted"/>
<evidence type="ECO:0000256" key="1">
    <source>
        <dbReference type="SAM" id="Phobius"/>
    </source>
</evidence>
<protein>
    <submittedName>
        <fullName evidence="2">Uncharacterized protein</fullName>
    </submittedName>
</protein>
<keyword evidence="1" id="KW-0472">Membrane</keyword>
<dbReference type="AlphaFoldDB" id="A0A2P2NKY3"/>
<dbReference type="EMBL" id="GGEC01062663">
    <property type="protein sequence ID" value="MBX43147.1"/>
    <property type="molecule type" value="Transcribed_RNA"/>
</dbReference>
<sequence>MDKLPGTFVTIFDLHMSQKGDSLFATHQNQSHVNEIQIFLPYVFLLPFALIVKTTRVFMDCSSLLSSFT</sequence>
<accession>A0A2P2NKY3</accession>
<feature type="transmembrane region" description="Helical" evidence="1">
    <location>
        <begin position="39"/>
        <end position="59"/>
    </location>
</feature>
<name>A0A2P2NKY3_RHIMU</name>
<reference evidence="2" key="1">
    <citation type="submission" date="2018-02" db="EMBL/GenBank/DDBJ databases">
        <title>Rhizophora mucronata_Transcriptome.</title>
        <authorList>
            <person name="Meera S.P."/>
            <person name="Sreeshan A."/>
            <person name="Augustine A."/>
        </authorList>
    </citation>
    <scope>NUCLEOTIDE SEQUENCE</scope>
    <source>
        <tissue evidence="2">Leaf</tissue>
    </source>
</reference>